<evidence type="ECO:0000313" key="2">
    <source>
        <dbReference type="EMBL" id="KZT37765.1"/>
    </source>
</evidence>
<organism evidence="2 3">
    <name type="scientific">Sistotremastrum suecicum HHB10207 ss-3</name>
    <dbReference type="NCBI Taxonomy" id="1314776"/>
    <lineage>
        <taxon>Eukaryota</taxon>
        <taxon>Fungi</taxon>
        <taxon>Dikarya</taxon>
        <taxon>Basidiomycota</taxon>
        <taxon>Agaricomycotina</taxon>
        <taxon>Agaricomycetes</taxon>
        <taxon>Sistotremastrales</taxon>
        <taxon>Sistotremastraceae</taxon>
        <taxon>Sistotremastrum</taxon>
    </lineage>
</organism>
<proteinExistence type="predicted"/>
<dbReference type="EMBL" id="KV428076">
    <property type="protein sequence ID" value="KZT37765.1"/>
    <property type="molecule type" value="Genomic_DNA"/>
</dbReference>
<evidence type="ECO:0000313" key="3">
    <source>
        <dbReference type="Proteomes" id="UP000076798"/>
    </source>
</evidence>
<feature type="compositionally biased region" description="Polar residues" evidence="1">
    <location>
        <begin position="126"/>
        <end position="138"/>
    </location>
</feature>
<feature type="compositionally biased region" description="Low complexity" evidence="1">
    <location>
        <begin position="218"/>
        <end position="227"/>
    </location>
</feature>
<sequence>MSTEYERPTVNNTDTPSQNIANAPIGEQNAGVHPSAIGSGNQPDTNTNQADRHTAEDNDGIQTSKVGFGYKPDTSSQSNDGTGDATKYGDDQGQEGQQEGGAPSDLGPDGYPPQLHAGKVGYGPNYATQNGGDFSSKITGLKEEVKGKILRKPELVETGHARRTGELAKKKQSEEDANDPFATAKDDNSEKPAETNNDIANGPGSTSEPSNVDDNAQRARAAASAPADTTEGQQEADKGQDLNRESVQ</sequence>
<dbReference type="AlphaFoldDB" id="A0A166CSE8"/>
<feature type="compositionally biased region" description="Basic and acidic residues" evidence="1">
    <location>
        <begin position="235"/>
        <end position="248"/>
    </location>
</feature>
<dbReference type="STRING" id="1314776.A0A166CSE8"/>
<feature type="compositionally biased region" description="Polar residues" evidence="1">
    <location>
        <begin position="194"/>
        <end position="214"/>
    </location>
</feature>
<reference evidence="2 3" key="1">
    <citation type="journal article" date="2016" name="Mol. Biol. Evol.">
        <title>Comparative Genomics of Early-Diverging Mushroom-Forming Fungi Provides Insights into the Origins of Lignocellulose Decay Capabilities.</title>
        <authorList>
            <person name="Nagy L.G."/>
            <person name="Riley R."/>
            <person name="Tritt A."/>
            <person name="Adam C."/>
            <person name="Daum C."/>
            <person name="Floudas D."/>
            <person name="Sun H."/>
            <person name="Yadav J.S."/>
            <person name="Pangilinan J."/>
            <person name="Larsson K.H."/>
            <person name="Matsuura K."/>
            <person name="Barry K."/>
            <person name="Labutti K."/>
            <person name="Kuo R."/>
            <person name="Ohm R.A."/>
            <person name="Bhattacharya S.S."/>
            <person name="Shirouzu T."/>
            <person name="Yoshinaga Y."/>
            <person name="Martin F.M."/>
            <person name="Grigoriev I.V."/>
            <person name="Hibbett D.S."/>
        </authorList>
    </citation>
    <scope>NUCLEOTIDE SEQUENCE [LARGE SCALE GENOMIC DNA]</scope>
    <source>
        <strain evidence="2 3">HHB10207 ss-3</strain>
    </source>
</reference>
<name>A0A166CSE8_9AGAM</name>
<protein>
    <submittedName>
        <fullName evidence="2">Uncharacterized protein</fullName>
    </submittedName>
</protein>
<feature type="compositionally biased region" description="Basic and acidic residues" evidence="1">
    <location>
        <begin position="184"/>
        <end position="193"/>
    </location>
</feature>
<feature type="region of interest" description="Disordered" evidence="1">
    <location>
        <begin position="1"/>
        <end position="248"/>
    </location>
</feature>
<gene>
    <name evidence="2" type="ORF">SISSUDRAFT_1033850</name>
</gene>
<keyword evidence="3" id="KW-1185">Reference proteome</keyword>
<dbReference type="OrthoDB" id="2500073at2759"/>
<dbReference type="Proteomes" id="UP000076798">
    <property type="component" value="Unassembled WGS sequence"/>
</dbReference>
<feature type="compositionally biased region" description="Basic and acidic residues" evidence="1">
    <location>
        <begin position="140"/>
        <end position="174"/>
    </location>
</feature>
<evidence type="ECO:0000256" key="1">
    <source>
        <dbReference type="SAM" id="MobiDB-lite"/>
    </source>
</evidence>
<accession>A0A166CSE8</accession>
<feature type="compositionally biased region" description="Polar residues" evidence="1">
    <location>
        <begin position="38"/>
        <end position="49"/>
    </location>
</feature>
<feature type="compositionally biased region" description="Polar residues" evidence="1">
    <location>
        <begin position="8"/>
        <end position="21"/>
    </location>
</feature>